<dbReference type="GO" id="GO:0043165">
    <property type="term" value="P:Gram-negative-bacterium-type cell outer membrane assembly"/>
    <property type="evidence" value="ECO:0007669"/>
    <property type="project" value="UniProtKB-UniRule"/>
</dbReference>
<dbReference type="GO" id="GO:0017089">
    <property type="term" value="F:glycolipid transfer activity"/>
    <property type="evidence" value="ECO:0007669"/>
    <property type="project" value="TreeGrafter"/>
</dbReference>
<comment type="function">
    <text evidence="6">Involved in the assembly of lipopolysaccharide (LPS). Required for the translocation of LPS from the inner membrane to the outer membrane. Facilitates the transfer of LPS from the inner membrane to the periplasmic protein LptA. Could be a docking site for LptA.</text>
</comment>
<dbReference type="RefSeq" id="WP_058028600.1">
    <property type="nucleotide sequence ID" value="NZ_CP013187.1"/>
</dbReference>
<dbReference type="PANTHER" id="PTHR37481:SF1">
    <property type="entry name" value="LIPOPOLYSACCHARIDE EXPORT SYSTEM PROTEIN LPTC"/>
    <property type="match status" value="1"/>
</dbReference>
<dbReference type="GO" id="GO:0005886">
    <property type="term" value="C:plasma membrane"/>
    <property type="evidence" value="ECO:0007669"/>
    <property type="project" value="UniProtKB-SubCell"/>
</dbReference>
<dbReference type="PANTHER" id="PTHR37481">
    <property type="entry name" value="LIPOPOLYSACCHARIDE EXPORT SYSTEM PROTEIN LPTC"/>
    <property type="match status" value="1"/>
</dbReference>
<dbReference type="Gene3D" id="2.60.450.10">
    <property type="entry name" value="Lipopolysaccharide (LPS) transport protein A like domain"/>
    <property type="match status" value="1"/>
</dbReference>
<keyword evidence="8" id="KW-1185">Reference proteome</keyword>
<comment type="similarity">
    <text evidence="6">Belongs to the LptC family.</text>
</comment>
<evidence type="ECO:0000256" key="4">
    <source>
        <dbReference type="ARBA" id="ARBA00022989"/>
    </source>
</evidence>
<name>A0A0S2JXV2_9GAMM</name>
<evidence type="ECO:0000256" key="3">
    <source>
        <dbReference type="ARBA" id="ARBA00022692"/>
    </source>
</evidence>
<evidence type="ECO:0000313" key="8">
    <source>
        <dbReference type="Proteomes" id="UP000061457"/>
    </source>
</evidence>
<evidence type="ECO:0000256" key="6">
    <source>
        <dbReference type="HAMAP-Rule" id="MF_01915"/>
    </source>
</evidence>
<dbReference type="EMBL" id="CP013187">
    <property type="protein sequence ID" value="ALO40822.1"/>
    <property type="molecule type" value="Genomic_DNA"/>
</dbReference>
<evidence type="ECO:0000256" key="5">
    <source>
        <dbReference type="ARBA" id="ARBA00023136"/>
    </source>
</evidence>
<dbReference type="InterPro" id="IPR026265">
    <property type="entry name" value="LptC"/>
</dbReference>
<keyword evidence="5 6" id="KW-0472">Membrane</keyword>
<reference evidence="8" key="1">
    <citation type="submission" date="2015-11" db="EMBL/GenBank/DDBJ databases">
        <authorList>
            <person name="Kim K.M."/>
        </authorList>
    </citation>
    <scope>NUCLEOTIDE SEQUENCE [LARGE SCALE GENOMIC DNA]</scope>
    <source>
        <strain evidence="8">KCTC 12086</strain>
    </source>
</reference>
<dbReference type="OrthoDB" id="6193381at2"/>
<dbReference type="GO" id="GO:0030288">
    <property type="term" value="C:outer membrane-bounded periplasmic space"/>
    <property type="evidence" value="ECO:0007669"/>
    <property type="project" value="TreeGrafter"/>
</dbReference>
<dbReference type="STRING" id="161398.PP2015_296"/>
<dbReference type="GO" id="GO:0015221">
    <property type="term" value="F:lipopolysaccharide transmembrane transporter activity"/>
    <property type="evidence" value="ECO:0007669"/>
    <property type="project" value="InterPro"/>
</dbReference>
<dbReference type="PIRSF" id="PIRSF028513">
    <property type="entry name" value="LptC"/>
    <property type="match status" value="1"/>
</dbReference>
<dbReference type="NCBIfam" id="TIGR04409">
    <property type="entry name" value="LptC_YrbK"/>
    <property type="match status" value="1"/>
</dbReference>
<comment type="subcellular location">
    <subcellularLocation>
        <location evidence="6">Cell inner membrane</location>
        <topology evidence="6">Single-pass membrane protein</topology>
    </subcellularLocation>
</comment>
<keyword evidence="3 6" id="KW-0812">Transmembrane</keyword>
<dbReference type="Pfam" id="PF06835">
    <property type="entry name" value="LptC"/>
    <property type="match status" value="1"/>
</dbReference>
<evidence type="ECO:0000256" key="1">
    <source>
        <dbReference type="ARBA" id="ARBA00022475"/>
    </source>
</evidence>
<keyword evidence="2 6" id="KW-0997">Cell inner membrane</keyword>
<feature type="transmembrane region" description="Helical" evidence="6">
    <location>
        <begin position="6"/>
        <end position="24"/>
    </location>
</feature>
<evidence type="ECO:0000313" key="7">
    <source>
        <dbReference type="EMBL" id="ALO40822.1"/>
    </source>
</evidence>
<dbReference type="Proteomes" id="UP000061457">
    <property type="component" value="Chromosome I"/>
</dbReference>
<dbReference type="AlphaFoldDB" id="A0A0S2JXV2"/>
<keyword evidence="1 6" id="KW-1003">Cell membrane</keyword>
<comment type="subunit">
    <text evidence="6">Component of the lipopolysaccharide transport and assembly complex. Interacts with LptA and the LptBFG transporter complex.</text>
</comment>
<evidence type="ECO:0000256" key="2">
    <source>
        <dbReference type="ARBA" id="ARBA00022519"/>
    </source>
</evidence>
<dbReference type="KEGG" id="pphe:PP2015_296"/>
<proteinExistence type="inferred from homology"/>
<keyword evidence="4 6" id="KW-1133">Transmembrane helix</keyword>
<dbReference type="InterPro" id="IPR052363">
    <property type="entry name" value="LPS_export_LptC"/>
</dbReference>
<accession>A0A0S2JXV2</accession>
<dbReference type="HAMAP" id="MF_01915">
    <property type="entry name" value="LPS_assembly_LptC"/>
    <property type="match status" value="1"/>
</dbReference>
<dbReference type="InterPro" id="IPR010664">
    <property type="entry name" value="LipoPS_assembly_LptC-rel"/>
</dbReference>
<organism evidence="7 8">
    <name type="scientific">Pseudoalteromonas phenolica</name>
    <dbReference type="NCBI Taxonomy" id="161398"/>
    <lineage>
        <taxon>Bacteria</taxon>
        <taxon>Pseudomonadati</taxon>
        <taxon>Pseudomonadota</taxon>
        <taxon>Gammaproteobacteria</taxon>
        <taxon>Alteromonadales</taxon>
        <taxon>Pseudoalteromonadaceae</taxon>
        <taxon>Pseudoalteromonas</taxon>
    </lineage>
</organism>
<protein>
    <recommendedName>
        <fullName evidence="6">Lipopolysaccharide export system protein LptC</fullName>
    </recommendedName>
</protein>
<sequence>MTVNRAILLVIFALTMYWIWSPYFNQPEKQDATDEESIATPDYIATDLKQTKYSEAGLRNYLVEANKMELYQQLGFSHFTAPTFTLFNGPQNWQLTANEATLYENNMLILEGDVKALNLTEGAMISQISADHIQVDITQRSMRSDLPVEIVGPHLNIKGQGLNADLNTEIIELINHTRTIYYDQ</sequence>
<gene>
    <name evidence="6" type="primary">lptC</name>
    <name evidence="7" type="ORF">PP2015_296</name>
</gene>
<dbReference type="PATRIC" id="fig|161398.10.peg.302"/>